<dbReference type="STRING" id="645991.Sgly_0324"/>
<gene>
    <name evidence="1" type="ordered locus">Sgly_0324</name>
</gene>
<dbReference type="eggNOG" id="ENOG5032T0J">
    <property type="taxonomic scope" value="Bacteria"/>
</dbReference>
<accession>F0SXE4</accession>
<dbReference type="AlphaFoldDB" id="F0SXE4"/>
<organism evidence="1 2">
    <name type="scientific">Syntrophobotulus glycolicus (strain DSM 8271 / FlGlyR)</name>
    <dbReference type="NCBI Taxonomy" id="645991"/>
    <lineage>
        <taxon>Bacteria</taxon>
        <taxon>Bacillati</taxon>
        <taxon>Bacillota</taxon>
        <taxon>Clostridia</taxon>
        <taxon>Eubacteriales</taxon>
        <taxon>Desulfitobacteriaceae</taxon>
        <taxon>Syntrophobotulus</taxon>
    </lineage>
</organism>
<dbReference type="HOGENOM" id="CLU_074053_1_0_9"/>
<dbReference type="KEGG" id="sgy:Sgly_0324"/>
<protein>
    <recommendedName>
        <fullName evidence="3">HNH endonuclease</fullName>
    </recommendedName>
</protein>
<proteinExistence type="predicted"/>
<evidence type="ECO:0000313" key="2">
    <source>
        <dbReference type="Proteomes" id="UP000007488"/>
    </source>
</evidence>
<name>F0SXE4_SYNGF</name>
<dbReference type="Proteomes" id="UP000007488">
    <property type="component" value="Chromosome"/>
</dbReference>
<evidence type="ECO:0000313" key="1">
    <source>
        <dbReference type="EMBL" id="ADY54690.1"/>
    </source>
</evidence>
<reference evidence="2" key="2">
    <citation type="submission" date="2011-02" db="EMBL/GenBank/DDBJ databases">
        <title>The complete genome of Syntrophobotulus glycolicus DSM 8271.</title>
        <authorList>
            <person name="Lucas S."/>
            <person name="Copeland A."/>
            <person name="Lapidus A."/>
            <person name="Bruce D."/>
            <person name="Goodwin L."/>
            <person name="Pitluck S."/>
            <person name="Kyrpides N."/>
            <person name="Mavromatis K."/>
            <person name="Pagani I."/>
            <person name="Ivanova N."/>
            <person name="Mikhailova N."/>
            <person name="Chertkov O."/>
            <person name="Held B."/>
            <person name="Detter J.C."/>
            <person name="Tapia R."/>
            <person name="Han C."/>
            <person name="Land M."/>
            <person name="Hauser L."/>
            <person name="Markowitz V."/>
            <person name="Cheng J.-F."/>
            <person name="Hugenholtz P."/>
            <person name="Woyke T."/>
            <person name="Wu D."/>
            <person name="Spring S."/>
            <person name="Schroeder M."/>
            <person name="Brambilla E."/>
            <person name="Klenk H.-P."/>
            <person name="Eisen J.A."/>
        </authorList>
    </citation>
    <scope>NUCLEOTIDE SEQUENCE [LARGE SCALE GENOMIC DNA]</scope>
    <source>
        <strain evidence="2">DSM 8271 / FlGlyR</strain>
    </source>
</reference>
<sequence length="210" mass="24142">MNGVHKLIKDLTGERFGKLIVLNRALSNSKSGNARWTCRCDCGSFTTVTGSKLINKHTTSCGCNKRTANGHSTERLFRIWNGMKRRCLNEKSDNYKWYGGRGISICSEWDEYEAFRSWAIKAGYSDALTIDRINPNGNYTPENCKWVDIKAQANNRNNNHILKLNGETYTISQFAEKYRISYWTVVNRLKLGWDLERIIRTPERSVDCLG</sequence>
<evidence type="ECO:0008006" key="3">
    <source>
        <dbReference type="Google" id="ProtNLM"/>
    </source>
</evidence>
<reference evidence="1 2" key="1">
    <citation type="journal article" date="2011" name="Stand. Genomic Sci.">
        <title>Complete genome sequence of Syntrophobotulus glycolicus type strain (FlGlyR).</title>
        <authorList>
            <person name="Han C."/>
            <person name="Mwirichia R."/>
            <person name="Chertkov O."/>
            <person name="Held B."/>
            <person name="Lapidus A."/>
            <person name="Nolan M."/>
            <person name="Lucas S."/>
            <person name="Hammon N."/>
            <person name="Deshpande S."/>
            <person name="Cheng J.F."/>
            <person name="Tapia R."/>
            <person name="Goodwin L."/>
            <person name="Pitluck S."/>
            <person name="Huntemann M."/>
            <person name="Liolios K."/>
            <person name="Ivanova N."/>
            <person name="Pagani I."/>
            <person name="Mavromatis K."/>
            <person name="Ovchinikova G."/>
            <person name="Pati A."/>
            <person name="Chen A."/>
            <person name="Palaniappan K."/>
            <person name="Land M."/>
            <person name="Hauser L."/>
            <person name="Brambilla E.M."/>
            <person name="Rohde M."/>
            <person name="Spring S."/>
            <person name="Sikorski J."/>
            <person name="Goker M."/>
            <person name="Woyke T."/>
            <person name="Bristow J."/>
            <person name="Eisen J.A."/>
            <person name="Markowitz V."/>
            <person name="Hugenholtz P."/>
            <person name="Kyrpides N.C."/>
            <person name="Klenk H.P."/>
            <person name="Detter J.C."/>
        </authorList>
    </citation>
    <scope>NUCLEOTIDE SEQUENCE [LARGE SCALE GENOMIC DNA]</scope>
    <source>
        <strain evidence="2">DSM 8271 / FlGlyR</strain>
    </source>
</reference>
<dbReference type="EMBL" id="CP002547">
    <property type="protein sequence ID" value="ADY54690.1"/>
    <property type="molecule type" value="Genomic_DNA"/>
</dbReference>
<keyword evidence="2" id="KW-1185">Reference proteome</keyword>